<organism evidence="2 3">
    <name type="scientific">Paenibacillus psychroresistens</name>
    <dbReference type="NCBI Taxonomy" id="1778678"/>
    <lineage>
        <taxon>Bacteria</taxon>
        <taxon>Bacillati</taxon>
        <taxon>Bacillota</taxon>
        <taxon>Bacilli</taxon>
        <taxon>Bacillales</taxon>
        <taxon>Paenibacillaceae</taxon>
        <taxon>Paenibacillus</taxon>
    </lineage>
</organism>
<dbReference type="OrthoDB" id="9798191at2"/>
<dbReference type="AlphaFoldDB" id="A0A6B8RK33"/>
<feature type="signal peptide" evidence="1">
    <location>
        <begin position="1"/>
        <end position="20"/>
    </location>
</feature>
<dbReference type="PROSITE" id="PS51257">
    <property type="entry name" value="PROKAR_LIPOPROTEIN"/>
    <property type="match status" value="1"/>
</dbReference>
<dbReference type="PANTHER" id="PTHR43649:SF14">
    <property type="entry name" value="BLR3389 PROTEIN"/>
    <property type="match status" value="1"/>
</dbReference>
<name>A0A6B8RK33_9BACL</name>
<evidence type="ECO:0000256" key="1">
    <source>
        <dbReference type="SAM" id="SignalP"/>
    </source>
</evidence>
<keyword evidence="1" id="KW-0732">Signal</keyword>
<dbReference type="RefSeq" id="WP_155701854.1">
    <property type="nucleotide sequence ID" value="NZ_CP034235.1"/>
</dbReference>
<proteinExistence type="predicted"/>
<keyword evidence="3" id="KW-1185">Reference proteome</keyword>
<gene>
    <name evidence="2" type="ORF">EHS13_18800</name>
</gene>
<dbReference type="EMBL" id="CP034235">
    <property type="protein sequence ID" value="QGQ96781.1"/>
    <property type="molecule type" value="Genomic_DNA"/>
</dbReference>
<reference evidence="3" key="1">
    <citation type="submission" date="2018-11" db="EMBL/GenBank/DDBJ databases">
        <title>Complete genome sequence of Paenibacillus sp. ML311-T8.</title>
        <authorList>
            <person name="Nam Y.-D."/>
            <person name="Kang J."/>
            <person name="Chung W.-H."/>
            <person name="Park Y.S."/>
        </authorList>
    </citation>
    <scope>NUCLEOTIDE SEQUENCE [LARGE SCALE GENOMIC DNA]</scope>
    <source>
        <strain evidence="3">ML311-T8</strain>
    </source>
</reference>
<protein>
    <submittedName>
        <fullName evidence="2">Extracellular solute-binding protein</fullName>
    </submittedName>
</protein>
<accession>A0A6B8RK33</accession>
<dbReference type="Pfam" id="PF13416">
    <property type="entry name" value="SBP_bac_8"/>
    <property type="match status" value="1"/>
</dbReference>
<dbReference type="KEGG" id="ppsc:EHS13_18800"/>
<dbReference type="Proteomes" id="UP000426246">
    <property type="component" value="Chromosome"/>
</dbReference>
<evidence type="ECO:0000313" key="3">
    <source>
        <dbReference type="Proteomes" id="UP000426246"/>
    </source>
</evidence>
<feature type="chain" id="PRO_5038734173" evidence="1">
    <location>
        <begin position="21"/>
        <end position="441"/>
    </location>
</feature>
<dbReference type="InterPro" id="IPR050490">
    <property type="entry name" value="Bact_solute-bd_prot1"/>
</dbReference>
<dbReference type="SUPFAM" id="SSF53850">
    <property type="entry name" value="Periplasmic binding protein-like II"/>
    <property type="match status" value="1"/>
</dbReference>
<sequence length="441" mass="48339">MKKILSASFAILLTSSLMLTACSTKAPIKDGAAATPAASTAVKNDKPVTISFWDNYTDPTQSKAMDEIIASFEKQNGLIKIKRSSMKADDQRKLIKPALVSKEGPDLFAYDAGPGYLGVLAKANLLLDLTAQSESLGWNKRFPSWIQERNTFNSKIYGVGTQVEMLGVYYNKKIFTELGVSIPKTYEEFLAICKAAKDKGITAIALDDRDQWPAFHLESIFYTAVVGKKEIETVLNGGKSFDQPIFAEALDTFKKLITDGYTTKSPLAISYDDGNKEFFSGKAAMRMTGTWMVSGMVENLKEDVGFFLLPSVKPELPLMAPGGIGGTFAVSADTKNPNETVKFLDYMFSTETAKIWYEASVIPPVPIDVSTINANSLFKEVVSLSQTPAGLSYNIDVLMPQKVNDITMNDLQELIAGKKTGADVVKDKQKVFEEEKAKGNY</sequence>
<dbReference type="PANTHER" id="PTHR43649">
    <property type="entry name" value="ARABINOSE-BINDING PROTEIN-RELATED"/>
    <property type="match status" value="1"/>
</dbReference>
<dbReference type="Gene3D" id="3.40.190.10">
    <property type="entry name" value="Periplasmic binding protein-like II"/>
    <property type="match status" value="2"/>
</dbReference>
<dbReference type="InterPro" id="IPR006059">
    <property type="entry name" value="SBP"/>
</dbReference>
<evidence type="ECO:0000313" key="2">
    <source>
        <dbReference type="EMBL" id="QGQ96781.1"/>
    </source>
</evidence>